<dbReference type="HOGENOM" id="CLU_3186707_0_0_9"/>
<dbReference type="KEGG" id="pta:HPL003_27185"/>
<reference key="2">
    <citation type="submission" date="2011-11" db="EMBL/GenBank/DDBJ databases">
        <authorList>
            <person name="Shin S.H."/>
            <person name="Kim S."/>
            <person name="Kim J.Y."/>
        </authorList>
    </citation>
    <scope>NUCLEOTIDE SEQUENCE</scope>
    <source>
        <strain>HPL-003</strain>
    </source>
</reference>
<name>G7VSE0_PAETH</name>
<sequence>MNLDLLDSMYRRLVKEATGKAVALEKRIEIGKQLTVIRRVKRKLKQEGMSYIFKEG</sequence>
<accession>G7VSE0</accession>
<gene>
    <name evidence="1" type="ordered locus">HPL003_27185</name>
</gene>
<dbReference type="eggNOG" id="ENOG50307MD">
    <property type="taxonomic scope" value="Bacteria"/>
</dbReference>
<dbReference type="EMBL" id="CP003107">
    <property type="protein sequence ID" value="AET62149.1"/>
    <property type="molecule type" value="Genomic_DNA"/>
</dbReference>
<reference evidence="2" key="1">
    <citation type="submission" date="2011-11" db="EMBL/GenBank/DDBJ databases">
        <title>Complete sequence of Paenibacillus terrae HPL-003.</title>
        <authorList>
            <person name="Shin S.H."/>
            <person name="Kim S."/>
            <person name="Kim J.Y."/>
        </authorList>
    </citation>
    <scope>NUCLEOTIDE SEQUENCE [LARGE SCALE GENOMIC DNA]</scope>
    <source>
        <strain evidence="2">HPL-003</strain>
    </source>
</reference>
<dbReference type="RefSeq" id="WP_014282829.1">
    <property type="nucleotide sequence ID" value="NC_016641.1"/>
</dbReference>
<evidence type="ECO:0000313" key="2">
    <source>
        <dbReference type="Proteomes" id="UP000005876"/>
    </source>
</evidence>
<evidence type="ECO:0000313" key="1">
    <source>
        <dbReference type="EMBL" id="AET62149.1"/>
    </source>
</evidence>
<dbReference type="STRING" id="985665.HPL003_27185"/>
<reference evidence="1 2" key="3">
    <citation type="journal article" date="2012" name="J. Bacteriol.">
        <title>Genome Sequence of Paenibacillus terrae HPL-003, a Xylanase-Producing Bacterium Isolated from Soil Found in Forest Residue.</title>
        <authorList>
            <person name="Shin S.H."/>
            <person name="Kim S."/>
            <person name="Kim J.Y."/>
            <person name="Song H.Y."/>
            <person name="Cho S.J."/>
            <person name="Kim D.R."/>
            <person name="Lee K.I."/>
            <person name="Lim H.K."/>
            <person name="Park N.J."/>
            <person name="Hwang I.T."/>
            <person name="Yang K.S."/>
        </authorList>
    </citation>
    <scope>NUCLEOTIDE SEQUENCE [LARGE SCALE GENOMIC DNA]</scope>
    <source>
        <strain evidence="1 2">HPL-003</strain>
    </source>
</reference>
<protein>
    <submittedName>
        <fullName evidence="1">Uncharacterized protein</fullName>
    </submittedName>
</protein>
<dbReference type="Proteomes" id="UP000005876">
    <property type="component" value="Chromosome"/>
</dbReference>
<dbReference type="AlphaFoldDB" id="G7VSE0"/>
<proteinExistence type="predicted"/>
<organism evidence="1 2">
    <name type="scientific">Paenibacillus terrae (strain HPL-003)</name>
    <dbReference type="NCBI Taxonomy" id="985665"/>
    <lineage>
        <taxon>Bacteria</taxon>
        <taxon>Bacillati</taxon>
        <taxon>Bacillota</taxon>
        <taxon>Bacilli</taxon>
        <taxon>Bacillales</taxon>
        <taxon>Paenibacillaceae</taxon>
        <taxon>Paenibacillus</taxon>
    </lineage>
</organism>